<dbReference type="GeneID" id="94552326"/>
<keyword evidence="3" id="KW-1185">Reference proteome</keyword>
<dbReference type="AlphaFoldDB" id="A0A6G7WG19"/>
<dbReference type="RefSeq" id="WP_166062247.1">
    <property type="nucleotide sequence ID" value="NZ_CP049889.1"/>
</dbReference>
<evidence type="ECO:0000259" key="1">
    <source>
        <dbReference type="PROSITE" id="PS50965"/>
    </source>
</evidence>
<protein>
    <submittedName>
        <fullName evidence="2">NERD domain-containing protein</fullName>
    </submittedName>
</protein>
<dbReference type="PROSITE" id="PS50965">
    <property type="entry name" value="NERD"/>
    <property type="match status" value="1"/>
</dbReference>
<dbReference type="InterPro" id="IPR011528">
    <property type="entry name" value="NERD"/>
</dbReference>
<feature type="domain" description="NERD" evidence="1">
    <location>
        <begin position="37"/>
        <end position="142"/>
    </location>
</feature>
<gene>
    <name evidence="2" type="ORF">G7058_03480</name>
</gene>
<accession>A0A6G7WG19</accession>
<sequence>MQIKSRNIPAELRVLESLNGRMAFLPEVDRQLRNMRDGLAGECRLDLALESVSDCVIQISDFTLARNQLCQIDAVLVSANGIYLLDAKNWSGRHTVGDKGFERLTNDPLDQLKRAEKLFCRMLEYERIPLQVLSRLVFVNPEMTLYGVQPEMPIVLPQQLPEFVSEIKRHAGVLTEWEMRVAQRILAKHSEDNPYRLKVDYTWETVGKGMLCTSCRRLLVEKSHKYMWCPVCQVVESKGAALLRTKAEMDVLFPGCKPEVDRLYRFCGGMVSKRGIFKATRN</sequence>
<proteinExistence type="predicted"/>
<reference evidence="2 3" key="1">
    <citation type="journal article" date="2017" name="Int. J. Syst. Evol. Microbiol.">
        <title>Jeotgalibaca porci sp. nov. and Jeotgalibaca arthritidis sp. nov., isolated from pigs, and emended description of the genus Jeotgalibaca.</title>
        <authorList>
            <person name="Zamora L."/>
            <person name="Perez-Sancho M."/>
            <person name="Dominguez L."/>
            <person name="Fernandez-Garayzabal J.F."/>
            <person name="Vela A.I."/>
        </authorList>
    </citation>
    <scope>NUCLEOTIDE SEQUENCE [LARGE SCALE GENOMIC DNA]</scope>
    <source>
        <strain evidence="2 3">CCUG 69148</strain>
    </source>
</reference>
<organism evidence="2 3">
    <name type="scientific">Jeotgalibaca porci</name>
    <dbReference type="NCBI Taxonomy" id="1868793"/>
    <lineage>
        <taxon>Bacteria</taxon>
        <taxon>Bacillati</taxon>
        <taxon>Bacillota</taxon>
        <taxon>Bacilli</taxon>
        <taxon>Lactobacillales</taxon>
        <taxon>Carnobacteriaceae</taxon>
        <taxon>Jeotgalibaca</taxon>
    </lineage>
</organism>
<name>A0A6G7WG19_9LACT</name>
<dbReference type="KEGG" id="jpo:G7058_03480"/>
<evidence type="ECO:0000313" key="2">
    <source>
        <dbReference type="EMBL" id="QIK51196.1"/>
    </source>
</evidence>
<evidence type="ECO:0000313" key="3">
    <source>
        <dbReference type="Proteomes" id="UP000501830"/>
    </source>
</evidence>
<dbReference type="EMBL" id="CP049889">
    <property type="protein sequence ID" value="QIK51196.1"/>
    <property type="molecule type" value="Genomic_DNA"/>
</dbReference>
<dbReference type="Proteomes" id="UP000501830">
    <property type="component" value="Chromosome"/>
</dbReference>
<dbReference type="Pfam" id="PF08378">
    <property type="entry name" value="NERD"/>
    <property type="match status" value="1"/>
</dbReference>